<dbReference type="Proteomes" id="UP000634136">
    <property type="component" value="Unassembled WGS sequence"/>
</dbReference>
<keyword evidence="2" id="KW-1185">Reference proteome</keyword>
<dbReference type="AlphaFoldDB" id="A0A834TGF1"/>
<dbReference type="EMBL" id="JAAIUW010000008">
    <property type="protein sequence ID" value="KAF7821712.1"/>
    <property type="molecule type" value="Genomic_DNA"/>
</dbReference>
<sequence length="125" mass="13692">MSRLASTTCIQKRRAHIDLGLRGSQVATGAWGPAIKINGRKASRFRESSITTYRVEVATGIQNPIRENIRKEAINSVGAITLFLVEPVSWWQITQKLCIIRCGEPLVANAPEEAKELTAANASSM</sequence>
<accession>A0A834TGF1</accession>
<comment type="caution">
    <text evidence="1">The sequence shown here is derived from an EMBL/GenBank/DDBJ whole genome shotgun (WGS) entry which is preliminary data.</text>
</comment>
<organism evidence="1 2">
    <name type="scientific">Senna tora</name>
    <dbReference type="NCBI Taxonomy" id="362788"/>
    <lineage>
        <taxon>Eukaryota</taxon>
        <taxon>Viridiplantae</taxon>
        <taxon>Streptophyta</taxon>
        <taxon>Embryophyta</taxon>
        <taxon>Tracheophyta</taxon>
        <taxon>Spermatophyta</taxon>
        <taxon>Magnoliopsida</taxon>
        <taxon>eudicotyledons</taxon>
        <taxon>Gunneridae</taxon>
        <taxon>Pentapetalae</taxon>
        <taxon>rosids</taxon>
        <taxon>fabids</taxon>
        <taxon>Fabales</taxon>
        <taxon>Fabaceae</taxon>
        <taxon>Caesalpinioideae</taxon>
        <taxon>Cassia clade</taxon>
        <taxon>Senna</taxon>
    </lineage>
</organism>
<protein>
    <submittedName>
        <fullName evidence="1">Uncharacterized protein</fullName>
    </submittedName>
</protein>
<evidence type="ECO:0000313" key="1">
    <source>
        <dbReference type="EMBL" id="KAF7821712.1"/>
    </source>
</evidence>
<evidence type="ECO:0000313" key="2">
    <source>
        <dbReference type="Proteomes" id="UP000634136"/>
    </source>
</evidence>
<name>A0A834TGF1_9FABA</name>
<gene>
    <name evidence="1" type="ORF">G2W53_027167</name>
</gene>
<proteinExistence type="predicted"/>
<reference evidence="1" key="1">
    <citation type="submission" date="2020-09" db="EMBL/GenBank/DDBJ databases">
        <title>Genome-Enabled Discovery of Anthraquinone Biosynthesis in Senna tora.</title>
        <authorList>
            <person name="Kang S.-H."/>
            <person name="Pandey R.P."/>
            <person name="Lee C.-M."/>
            <person name="Sim J.-S."/>
            <person name="Jeong J.-T."/>
            <person name="Choi B.-S."/>
            <person name="Jung M."/>
            <person name="Ginzburg D."/>
            <person name="Zhao K."/>
            <person name="Won S.Y."/>
            <person name="Oh T.-J."/>
            <person name="Yu Y."/>
            <person name="Kim N.-H."/>
            <person name="Lee O.R."/>
            <person name="Lee T.-H."/>
            <person name="Bashyal P."/>
            <person name="Kim T.-S."/>
            <person name="Lee W.-H."/>
            <person name="Kawkins C."/>
            <person name="Kim C.-K."/>
            <person name="Kim J.S."/>
            <person name="Ahn B.O."/>
            <person name="Rhee S.Y."/>
            <person name="Sohng J.K."/>
        </authorList>
    </citation>
    <scope>NUCLEOTIDE SEQUENCE</scope>
    <source>
        <tissue evidence="1">Leaf</tissue>
    </source>
</reference>